<evidence type="ECO:0008006" key="5">
    <source>
        <dbReference type="Google" id="ProtNLM"/>
    </source>
</evidence>
<evidence type="ECO:0000256" key="2">
    <source>
        <dbReference type="SAM" id="SignalP"/>
    </source>
</evidence>
<feature type="signal peptide" evidence="2">
    <location>
        <begin position="1"/>
        <end position="28"/>
    </location>
</feature>
<reference evidence="3 4" key="1">
    <citation type="submission" date="2024-04" db="EMBL/GenBank/DDBJ databases">
        <title>Flavobacterium sp. DGU11 16S ribosomal RNA gene Genome sequencing and assembly.</title>
        <authorList>
            <person name="Park S."/>
        </authorList>
    </citation>
    <scope>NUCLEOTIDE SEQUENCE [LARGE SCALE GENOMIC DNA]</scope>
    <source>
        <strain evidence="3 4">DGU11</strain>
    </source>
</reference>
<proteinExistence type="predicted"/>
<feature type="chain" id="PRO_5045806257" description="Oxygen tolerance" evidence="2">
    <location>
        <begin position="29"/>
        <end position="419"/>
    </location>
</feature>
<feature type="transmembrane region" description="Helical" evidence="1">
    <location>
        <begin position="389"/>
        <end position="410"/>
    </location>
</feature>
<dbReference type="Proteomes" id="UP001464555">
    <property type="component" value="Unassembled WGS sequence"/>
</dbReference>
<comment type="caution">
    <text evidence="3">The sequence shown here is derived from an EMBL/GenBank/DDBJ whole genome shotgun (WGS) entry which is preliminary data.</text>
</comment>
<keyword evidence="1" id="KW-0812">Transmembrane</keyword>
<keyword evidence="1" id="KW-0472">Membrane</keyword>
<evidence type="ECO:0000313" key="3">
    <source>
        <dbReference type="EMBL" id="MEL1243269.1"/>
    </source>
</evidence>
<sequence>MQFRKYQRINFDNYIKFFILIISCSAFAQQYTISAKLSGIKEDGPHVIYIGSQFRSLTDEQPEIIRILDSKNKEVPYFLEYVPSTVNAQGFKQYPIISKAKVKGKTSSVTIENTDGSKMQELTLAIANTDAVKTYSISGSNDKKEFFGLVNGQVLSGLYNPADTRVYKTLFLPLHNYKYIKIEFDDKKTLPVNVLEAGQLTESITPIAMEEVVPNVTIKQSERGRKTLITVKQAHWILIDRMVFDIKGPSFYKRNARIMVNREEKVKRKVRKTVSVIEEFELDSSTKNAIDFTHFEEKEFIIEIDNNDNPPLDIKSVKFYQVPLRLVADLKAGEKYTVVTGNTQLGAAEYDFINFKDKMPKNLPVAVLSDASAINTGKSSKDASTHSPWIMWVCIAAGAAIVIYFCISMVRDMKDKEKR</sequence>
<evidence type="ECO:0000256" key="1">
    <source>
        <dbReference type="SAM" id="Phobius"/>
    </source>
</evidence>
<evidence type="ECO:0000313" key="4">
    <source>
        <dbReference type="Proteomes" id="UP001464555"/>
    </source>
</evidence>
<gene>
    <name evidence="3" type="ORF">AAEO56_03250</name>
</gene>
<keyword evidence="1" id="KW-1133">Transmembrane helix</keyword>
<keyword evidence="2" id="KW-0732">Signal</keyword>
<name>A0ABU9HT46_9FLAO</name>
<protein>
    <recommendedName>
        <fullName evidence="5">Oxygen tolerance</fullName>
    </recommendedName>
</protein>
<keyword evidence="4" id="KW-1185">Reference proteome</keyword>
<accession>A0ABU9HT46</accession>
<organism evidence="3 4">
    <name type="scientific">Flavobacterium arundinis</name>
    <dbReference type="NCBI Taxonomy" id="3139143"/>
    <lineage>
        <taxon>Bacteria</taxon>
        <taxon>Pseudomonadati</taxon>
        <taxon>Bacteroidota</taxon>
        <taxon>Flavobacteriia</taxon>
        <taxon>Flavobacteriales</taxon>
        <taxon>Flavobacteriaceae</taxon>
        <taxon>Flavobacterium</taxon>
    </lineage>
</organism>
<dbReference type="EMBL" id="JBBYHR010000002">
    <property type="protein sequence ID" value="MEL1243269.1"/>
    <property type="molecule type" value="Genomic_DNA"/>
</dbReference>